<dbReference type="PROSITE" id="PS51257">
    <property type="entry name" value="PROKAR_LIPOPROTEIN"/>
    <property type="match status" value="1"/>
</dbReference>
<evidence type="ECO:0000313" key="12">
    <source>
        <dbReference type="Proteomes" id="UP000323380"/>
    </source>
</evidence>
<dbReference type="Gene3D" id="3.30.350.10">
    <property type="entry name" value="Subtilisin inhibitor-like"/>
    <property type="match status" value="1"/>
</dbReference>
<dbReference type="GO" id="GO:0008233">
    <property type="term" value="F:peptidase activity"/>
    <property type="evidence" value="ECO:0007669"/>
    <property type="project" value="UniProtKB-KW"/>
</dbReference>
<evidence type="ECO:0000256" key="1">
    <source>
        <dbReference type="ARBA" id="ARBA00004613"/>
    </source>
</evidence>
<reference evidence="11 12" key="1">
    <citation type="submission" date="2019-08" db="EMBL/GenBank/DDBJ databases">
        <title>Actinomadura sp. nov. CYP1-5 isolated from mountain soil.</title>
        <authorList>
            <person name="Songsumanus A."/>
            <person name="Kuncharoen N."/>
            <person name="Kudo T."/>
            <person name="Yuki M."/>
            <person name="Igarashi Y."/>
            <person name="Tanasupawat S."/>
        </authorList>
    </citation>
    <scope>NUCLEOTIDE SEQUENCE [LARGE SCALE GENOMIC DNA]</scope>
    <source>
        <strain evidence="11 12">JCM 14158</strain>
    </source>
</reference>
<evidence type="ECO:0000256" key="8">
    <source>
        <dbReference type="RuleBase" id="RU003471"/>
    </source>
</evidence>
<evidence type="ECO:0000313" key="11">
    <source>
        <dbReference type="EMBL" id="TYB44742.1"/>
    </source>
</evidence>
<dbReference type="PROSITE" id="PS00999">
    <property type="entry name" value="SSI"/>
    <property type="match status" value="1"/>
</dbReference>
<dbReference type="InterPro" id="IPR023549">
    <property type="entry name" value="Subtilisin_inhibitor"/>
</dbReference>
<keyword evidence="9" id="KW-0732">Signal</keyword>
<dbReference type="RefSeq" id="WP_083980301.1">
    <property type="nucleotide sequence ID" value="NZ_VSFG01000004.1"/>
</dbReference>
<dbReference type="InterPro" id="IPR036819">
    <property type="entry name" value="Subtilisin_inhibitor-like_sf"/>
</dbReference>
<proteinExistence type="inferred from homology"/>
<protein>
    <submittedName>
        <fullName evidence="11">Serine protease</fullName>
    </submittedName>
</protein>
<keyword evidence="7" id="KW-1015">Disulfide bond</keyword>
<keyword evidence="12" id="KW-1185">Reference proteome</keyword>
<sequence>MARVMVRVVVGMSLVAGCAAVAPAASAAGPGATIRLGVVPREGGPAARFATLTCDPVGGTHPDAAAACAELAEVNGDVGRVPPQRGRFCSAVWLPVDATASGTWQGRPIEFSEVDSNDGCARIAHGHVFDF</sequence>
<dbReference type="InterPro" id="IPR000691">
    <property type="entry name" value="Prot_inh_I16_SSI"/>
</dbReference>
<gene>
    <name evidence="11" type="ORF">FXF69_21570</name>
</gene>
<keyword evidence="11" id="KW-0378">Hydrolase</keyword>
<comment type="similarity">
    <text evidence="2 8">Belongs to the protease inhibitor I16 (SSI) family.</text>
</comment>
<dbReference type="AlphaFoldDB" id="A0A5D0NK01"/>
<keyword evidence="11" id="KW-0645">Protease</keyword>
<feature type="signal peptide" evidence="9">
    <location>
        <begin position="1"/>
        <end position="27"/>
    </location>
</feature>
<evidence type="ECO:0000256" key="4">
    <source>
        <dbReference type="ARBA" id="ARBA00022525"/>
    </source>
</evidence>
<comment type="subunit">
    <text evidence="3">Homodimer.</text>
</comment>
<dbReference type="STRING" id="1220554.GCA_001552135_00790"/>
<comment type="caution">
    <text evidence="11">The sequence shown here is derived from an EMBL/GenBank/DDBJ whole genome shotgun (WGS) entry which is preliminary data.</text>
</comment>
<dbReference type="EMBL" id="VSFG01000004">
    <property type="protein sequence ID" value="TYB44742.1"/>
    <property type="molecule type" value="Genomic_DNA"/>
</dbReference>
<evidence type="ECO:0000259" key="10">
    <source>
        <dbReference type="Pfam" id="PF00720"/>
    </source>
</evidence>
<comment type="subcellular location">
    <subcellularLocation>
        <location evidence="1">Secreted</location>
    </subcellularLocation>
</comment>
<evidence type="ECO:0000256" key="3">
    <source>
        <dbReference type="ARBA" id="ARBA00011738"/>
    </source>
</evidence>
<organism evidence="11 12">
    <name type="scientific">Actinomadura chibensis</name>
    <dbReference type="NCBI Taxonomy" id="392828"/>
    <lineage>
        <taxon>Bacteria</taxon>
        <taxon>Bacillati</taxon>
        <taxon>Actinomycetota</taxon>
        <taxon>Actinomycetes</taxon>
        <taxon>Streptosporangiales</taxon>
        <taxon>Thermomonosporaceae</taxon>
        <taxon>Actinomadura</taxon>
    </lineage>
</organism>
<keyword evidence="5 8" id="KW-0646">Protease inhibitor</keyword>
<keyword evidence="6 8" id="KW-0722">Serine protease inhibitor</keyword>
<dbReference type="InterPro" id="IPR020054">
    <property type="entry name" value="Prot_inh_SSI_I16_CS"/>
</dbReference>
<feature type="chain" id="PRO_5022687243" evidence="9">
    <location>
        <begin position="28"/>
        <end position="131"/>
    </location>
</feature>
<dbReference type="SUPFAM" id="SSF55399">
    <property type="entry name" value="Subtilisin inhibitor"/>
    <property type="match status" value="1"/>
</dbReference>
<feature type="domain" description="Subtilisin inhibitor" evidence="10">
    <location>
        <begin position="47"/>
        <end position="117"/>
    </location>
</feature>
<dbReference type="Pfam" id="PF00720">
    <property type="entry name" value="SSI"/>
    <property type="match status" value="1"/>
</dbReference>
<dbReference type="GO" id="GO:0004867">
    <property type="term" value="F:serine-type endopeptidase inhibitor activity"/>
    <property type="evidence" value="ECO:0007669"/>
    <property type="project" value="UniProtKB-KW"/>
</dbReference>
<accession>A0A5D0NK01</accession>
<dbReference type="PRINTS" id="PR00294">
    <property type="entry name" value="SSBTLNINHBTR"/>
</dbReference>
<evidence type="ECO:0000256" key="2">
    <source>
        <dbReference type="ARBA" id="ARBA00010472"/>
    </source>
</evidence>
<keyword evidence="4" id="KW-0964">Secreted</keyword>
<evidence type="ECO:0000256" key="6">
    <source>
        <dbReference type="ARBA" id="ARBA00022900"/>
    </source>
</evidence>
<evidence type="ECO:0000256" key="7">
    <source>
        <dbReference type="ARBA" id="ARBA00023157"/>
    </source>
</evidence>
<evidence type="ECO:0000256" key="9">
    <source>
        <dbReference type="SAM" id="SignalP"/>
    </source>
</evidence>
<evidence type="ECO:0000256" key="5">
    <source>
        <dbReference type="ARBA" id="ARBA00022690"/>
    </source>
</evidence>
<dbReference type="GO" id="GO:0005576">
    <property type="term" value="C:extracellular region"/>
    <property type="evidence" value="ECO:0007669"/>
    <property type="project" value="UniProtKB-SubCell"/>
</dbReference>
<name>A0A5D0NK01_9ACTN</name>
<dbReference type="Proteomes" id="UP000323380">
    <property type="component" value="Unassembled WGS sequence"/>
</dbReference>
<dbReference type="GO" id="GO:0006508">
    <property type="term" value="P:proteolysis"/>
    <property type="evidence" value="ECO:0007669"/>
    <property type="project" value="UniProtKB-KW"/>
</dbReference>